<dbReference type="OrthoDB" id="5877441at2759"/>
<dbReference type="PROSITE" id="PS50041">
    <property type="entry name" value="C_TYPE_LECTIN_2"/>
    <property type="match status" value="1"/>
</dbReference>
<dbReference type="Pfam" id="PF00059">
    <property type="entry name" value="Lectin_C"/>
    <property type="match status" value="1"/>
</dbReference>
<dbReference type="InterPro" id="IPR001304">
    <property type="entry name" value="C-type_lectin-like"/>
</dbReference>
<dbReference type="CDD" id="cd00037">
    <property type="entry name" value="CLECT"/>
    <property type="match status" value="1"/>
</dbReference>
<keyword evidence="1" id="KW-0732">Signal</keyword>
<dbReference type="EMBL" id="KN726973">
    <property type="protein sequence ID" value="KIH66761.1"/>
    <property type="molecule type" value="Genomic_DNA"/>
</dbReference>
<organism evidence="3 4">
    <name type="scientific">Ancylostoma duodenale</name>
    <dbReference type="NCBI Taxonomy" id="51022"/>
    <lineage>
        <taxon>Eukaryota</taxon>
        <taxon>Metazoa</taxon>
        <taxon>Ecdysozoa</taxon>
        <taxon>Nematoda</taxon>
        <taxon>Chromadorea</taxon>
        <taxon>Rhabditida</taxon>
        <taxon>Rhabditina</taxon>
        <taxon>Rhabditomorpha</taxon>
        <taxon>Strongyloidea</taxon>
        <taxon>Ancylostomatidae</taxon>
        <taxon>Ancylostomatinae</taxon>
        <taxon>Ancylostoma</taxon>
    </lineage>
</organism>
<dbReference type="AlphaFoldDB" id="A0A0C2HB75"/>
<feature type="signal peptide" evidence="1">
    <location>
        <begin position="1"/>
        <end position="16"/>
    </location>
</feature>
<feature type="chain" id="PRO_5002149679" evidence="1">
    <location>
        <begin position="17"/>
        <end position="166"/>
    </location>
</feature>
<sequence length="166" mass="19466">MYAIGIIFSAIRILYAEYECETEWITFNVTGYQYKWDCVKPISLGSGKGANFYEAEGKCQEMKGHLVSIHNDEENDFVADLIGSDKEYHTWIGLQRTENRSVWRWTDGSEMDFSKWDIDQPDGSPNDKDNCAHIYNVIRGEPLDREKKWNDALCYWSEYYVCKKRA</sequence>
<dbReference type="InterPro" id="IPR016186">
    <property type="entry name" value="C-type_lectin-like/link_sf"/>
</dbReference>
<dbReference type="PANTHER" id="PTHR22803">
    <property type="entry name" value="MANNOSE, PHOSPHOLIPASE, LECTIN RECEPTOR RELATED"/>
    <property type="match status" value="1"/>
</dbReference>
<dbReference type="InterPro" id="IPR016187">
    <property type="entry name" value="CTDL_fold"/>
</dbReference>
<accession>A0A0C2HB75</accession>
<feature type="domain" description="C-type lectin" evidence="2">
    <location>
        <begin position="34"/>
        <end position="163"/>
    </location>
</feature>
<dbReference type="Proteomes" id="UP000054047">
    <property type="component" value="Unassembled WGS sequence"/>
</dbReference>
<dbReference type="SUPFAM" id="SSF56436">
    <property type="entry name" value="C-type lectin-like"/>
    <property type="match status" value="1"/>
</dbReference>
<keyword evidence="4" id="KW-1185">Reference proteome</keyword>
<evidence type="ECO:0000259" key="2">
    <source>
        <dbReference type="PROSITE" id="PS50041"/>
    </source>
</evidence>
<dbReference type="Gene3D" id="3.10.100.10">
    <property type="entry name" value="Mannose-Binding Protein A, subunit A"/>
    <property type="match status" value="1"/>
</dbReference>
<protein>
    <submittedName>
        <fullName evidence="3">Lectin C-type domain protein</fullName>
    </submittedName>
</protein>
<reference evidence="3 4" key="1">
    <citation type="submission" date="2013-12" db="EMBL/GenBank/DDBJ databases">
        <title>Draft genome of the parsitic nematode Ancylostoma duodenale.</title>
        <authorList>
            <person name="Mitreva M."/>
        </authorList>
    </citation>
    <scope>NUCLEOTIDE SEQUENCE [LARGE SCALE GENOMIC DNA]</scope>
    <source>
        <strain evidence="3 4">Zhejiang</strain>
    </source>
</reference>
<gene>
    <name evidence="3" type="ORF">ANCDUO_02911</name>
</gene>
<evidence type="ECO:0000313" key="4">
    <source>
        <dbReference type="Proteomes" id="UP000054047"/>
    </source>
</evidence>
<evidence type="ECO:0000256" key="1">
    <source>
        <dbReference type="SAM" id="SignalP"/>
    </source>
</evidence>
<dbReference type="SMART" id="SM00034">
    <property type="entry name" value="CLECT"/>
    <property type="match status" value="1"/>
</dbReference>
<dbReference type="InterPro" id="IPR050111">
    <property type="entry name" value="C-type_lectin/snaclec_domain"/>
</dbReference>
<proteinExistence type="predicted"/>
<name>A0A0C2HB75_9BILA</name>
<evidence type="ECO:0000313" key="3">
    <source>
        <dbReference type="EMBL" id="KIH66761.1"/>
    </source>
</evidence>